<evidence type="ECO:0000313" key="3">
    <source>
        <dbReference type="Proteomes" id="UP001589734"/>
    </source>
</evidence>
<reference evidence="2 3" key="1">
    <citation type="submission" date="2024-09" db="EMBL/GenBank/DDBJ databases">
        <authorList>
            <person name="Sun Q."/>
            <person name="Mori K."/>
        </authorList>
    </citation>
    <scope>NUCLEOTIDE SEQUENCE [LARGE SCALE GENOMIC DNA]</scope>
    <source>
        <strain evidence="2 3">CGMCC 1.12926</strain>
    </source>
</reference>
<organism evidence="2 3">
    <name type="scientific">Flavobacterium procerum</name>
    <dbReference type="NCBI Taxonomy" id="1455569"/>
    <lineage>
        <taxon>Bacteria</taxon>
        <taxon>Pseudomonadati</taxon>
        <taxon>Bacteroidota</taxon>
        <taxon>Flavobacteriia</taxon>
        <taxon>Flavobacteriales</taxon>
        <taxon>Flavobacteriaceae</taxon>
        <taxon>Flavobacterium</taxon>
    </lineage>
</organism>
<sequence>MKIFITLFLLIAIALSLQFYFLNGEDHSESWTTLTMPITMVTLLFLIYFYSPEKTFYRKFFGITLIICSIISGILIGFFWYVAQFGKAFSH</sequence>
<keyword evidence="3" id="KW-1185">Reference proteome</keyword>
<dbReference type="RefSeq" id="WP_379684361.1">
    <property type="nucleotide sequence ID" value="NZ_JBHLYW010000010.1"/>
</dbReference>
<dbReference type="EMBL" id="JBHLYW010000010">
    <property type="protein sequence ID" value="MFC0078702.1"/>
    <property type="molecule type" value="Genomic_DNA"/>
</dbReference>
<evidence type="ECO:0000313" key="2">
    <source>
        <dbReference type="EMBL" id="MFC0078702.1"/>
    </source>
</evidence>
<evidence type="ECO:0000256" key="1">
    <source>
        <dbReference type="SAM" id="Phobius"/>
    </source>
</evidence>
<keyword evidence="1" id="KW-1133">Transmembrane helix</keyword>
<proteinExistence type="predicted"/>
<name>A0ABV6BXE5_9FLAO</name>
<keyword evidence="1" id="KW-0812">Transmembrane</keyword>
<accession>A0ABV6BXE5</accession>
<gene>
    <name evidence="2" type="ORF">ACFFLS_16760</name>
</gene>
<dbReference type="Proteomes" id="UP001589734">
    <property type="component" value="Unassembled WGS sequence"/>
</dbReference>
<feature type="transmembrane region" description="Helical" evidence="1">
    <location>
        <begin position="62"/>
        <end position="83"/>
    </location>
</feature>
<comment type="caution">
    <text evidence="2">The sequence shown here is derived from an EMBL/GenBank/DDBJ whole genome shotgun (WGS) entry which is preliminary data.</text>
</comment>
<protein>
    <submittedName>
        <fullName evidence="2">Uncharacterized protein</fullName>
    </submittedName>
</protein>
<keyword evidence="1" id="KW-0472">Membrane</keyword>
<feature type="transmembrane region" description="Helical" evidence="1">
    <location>
        <begin position="32"/>
        <end position="50"/>
    </location>
</feature>